<keyword evidence="5 6" id="KW-0472">Membrane</keyword>
<evidence type="ECO:0000313" key="9">
    <source>
        <dbReference type="Proteomes" id="UP000796880"/>
    </source>
</evidence>
<comment type="subcellular location">
    <subcellularLocation>
        <location evidence="1 6">Endoplasmic reticulum membrane</location>
        <topology evidence="1 6">Multi-pass membrane protein</topology>
    </subcellularLocation>
</comment>
<dbReference type="PANTHER" id="PTHR10994:SF62">
    <property type="entry name" value="RETICULON-LIKE PROTEIN B8"/>
    <property type="match status" value="1"/>
</dbReference>
<dbReference type="GO" id="GO:0009617">
    <property type="term" value="P:response to bacterium"/>
    <property type="evidence" value="ECO:0007669"/>
    <property type="project" value="InterPro"/>
</dbReference>
<evidence type="ECO:0000259" key="7">
    <source>
        <dbReference type="PROSITE" id="PS50845"/>
    </source>
</evidence>
<protein>
    <recommendedName>
        <fullName evidence="6">Reticulon-like protein</fullName>
    </recommendedName>
</protein>
<evidence type="ECO:0000256" key="2">
    <source>
        <dbReference type="ARBA" id="ARBA00022692"/>
    </source>
</evidence>
<evidence type="ECO:0000313" key="8">
    <source>
        <dbReference type="EMBL" id="KAF3443578.1"/>
    </source>
</evidence>
<keyword evidence="3 6" id="KW-0256">Endoplasmic reticulum</keyword>
<accession>A0A8K0H0X2</accession>
<keyword evidence="2 6" id="KW-0812">Transmembrane</keyword>
<dbReference type="Proteomes" id="UP000796880">
    <property type="component" value="Unassembled WGS sequence"/>
</dbReference>
<keyword evidence="4 6" id="KW-1133">Transmembrane helix</keyword>
<evidence type="ECO:0000256" key="4">
    <source>
        <dbReference type="ARBA" id="ARBA00022989"/>
    </source>
</evidence>
<dbReference type="EMBL" id="VOIH02000006">
    <property type="protein sequence ID" value="KAF3443578.1"/>
    <property type="molecule type" value="Genomic_DNA"/>
</dbReference>
<evidence type="ECO:0000256" key="1">
    <source>
        <dbReference type="ARBA" id="ARBA00004477"/>
    </source>
</evidence>
<dbReference type="OrthoDB" id="567788at2759"/>
<evidence type="ECO:0000256" key="5">
    <source>
        <dbReference type="ARBA" id="ARBA00023136"/>
    </source>
</evidence>
<dbReference type="InterPro" id="IPR045064">
    <property type="entry name" value="Reticulon-like"/>
</dbReference>
<proteinExistence type="predicted"/>
<evidence type="ECO:0000256" key="3">
    <source>
        <dbReference type="ARBA" id="ARBA00022824"/>
    </source>
</evidence>
<gene>
    <name evidence="8" type="ORF">FNV43_RR13265</name>
</gene>
<reference evidence="8" key="1">
    <citation type="submission" date="2020-03" db="EMBL/GenBank/DDBJ databases">
        <title>A high-quality chromosome-level genome assembly of a woody plant with both climbing and erect habits, Rhamnella rubrinervis.</title>
        <authorList>
            <person name="Lu Z."/>
            <person name="Yang Y."/>
            <person name="Zhu X."/>
            <person name="Sun Y."/>
        </authorList>
    </citation>
    <scope>NUCLEOTIDE SEQUENCE</scope>
    <source>
        <strain evidence="8">BYM</strain>
        <tissue evidence="8">Leaf</tissue>
    </source>
</reference>
<feature type="transmembrane region" description="Helical" evidence="6">
    <location>
        <begin position="67"/>
        <end position="86"/>
    </location>
</feature>
<name>A0A8K0H0X2_9ROSA</name>
<dbReference type="PANTHER" id="PTHR10994">
    <property type="entry name" value="RETICULON"/>
    <property type="match status" value="1"/>
</dbReference>
<keyword evidence="9" id="KW-1185">Reference proteome</keyword>
<feature type="domain" description="Reticulon" evidence="7">
    <location>
        <begin position="25"/>
        <end position="216"/>
    </location>
</feature>
<evidence type="ECO:0000256" key="6">
    <source>
        <dbReference type="RuleBase" id="RU363132"/>
    </source>
</evidence>
<organism evidence="8 9">
    <name type="scientific">Rhamnella rubrinervis</name>
    <dbReference type="NCBI Taxonomy" id="2594499"/>
    <lineage>
        <taxon>Eukaryota</taxon>
        <taxon>Viridiplantae</taxon>
        <taxon>Streptophyta</taxon>
        <taxon>Embryophyta</taxon>
        <taxon>Tracheophyta</taxon>
        <taxon>Spermatophyta</taxon>
        <taxon>Magnoliopsida</taxon>
        <taxon>eudicotyledons</taxon>
        <taxon>Gunneridae</taxon>
        <taxon>Pentapetalae</taxon>
        <taxon>rosids</taxon>
        <taxon>fabids</taxon>
        <taxon>Rosales</taxon>
        <taxon>Rhamnaceae</taxon>
        <taxon>rhamnoid group</taxon>
        <taxon>Rhamneae</taxon>
        <taxon>Rhamnella</taxon>
    </lineage>
</organism>
<dbReference type="InterPro" id="IPR003388">
    <property type="entry name" value="Reticulon"/>
</dbReference>
<dbReference type="GO" id="GO:0005789">
    <property type="term" value="C:endoplasmic reticulum membrane"/>
    <property type="evidence" value="ECO:0007669"/>
    <property type="project" value="UniProtKB-SubCell"/>
</dbReference>
<feature type="transmembrane region" description="Helical" evidence="6">
    <location>
        <begin position="147"/>
        <end position="176"/>
    </location>
</feature>
<dbReference type="PROSITE" id="PS50845">
    <property type="entry name" value="RETICULON"/>
    <property type="match status" value="1"/>
</dbReference>
<dbReference type="AlphaFoldDB" id="A0A8K0H0X2"/>
<sequence length="216" mass="23913">MPEKSTAENLFNNLVETIAESAGKHNAVSFLRKRKQTQSPPSSFGCLAARSLRATAVWVLFEWLNYHLLSFIFFALVLGLLAQFVLKNASGLLNRSPSKVPRLVLPDDLFVNIAVAIGSELSRALGYLQDIACGGNLKQLLVVIGSLWAAAMIGSWCNFLTVLYVGFVAAHIAVLYEEYEDQIDSFVYKVLDHLQHNYKKLDAGVLSRIPKGKKVE</sequence>
<comment type="caution">
    <text evidence="8">The sequence shown here is derived from an EMBL/GenBank/DDBJ whole genome shotgun (WGS) entry which is preliminary data.</text>
</comment>
<dbReference type="Pfam" id="PF02453">
    <property type="entry name" value="Reticulon"/>
    <property type="match status" value="1"/>
</dbReference>